<dbReference type="EnsemblMetazoa" id="XM_038207370.1">
    <property type="protein sequence ID" value="XP_038063298.1"/>
    <property type="gene ID" value="LOC119733986"/>
</dbReference>
<proteinExistence type="predicted"/>
<dbReference type="OrthoDB" id="6051974at2759"/>
<dbReference type="Proteomes" id="UP000887568">
    <property type="component" value="Unplaced"/>
</dbReference>
<sequence>MRKDFKDRQIEVVISYGHFLRIWHSALPEFVVGKVSTFTKCSICTSLKEERRMATTNTERTAVQELQDMHIKHVQLSRRHYHDSRERARLNPHLENTIIIDGMDQSKTNLPSLLVEDKSTKPKARLRTHLTGVLLHTNSPGGMESFVFVDILNVPHDSNLNLNVLVQVLLLEDSHGKRGQKLNVQMDNCFRENKNRYILAFGLLLVEFGIYSSVEFNFLPVGHTHEDVDQLFSRIAEKLRHNDVYTLEELHEVVENSYTPRVLVRQLFGSDLWDIKSWLLPHLKPIGNHSKPHHFLFKKVNGAARMYYRMWCCDPWRPNNVEGPDAEIDIPDEEQCEGLSLFKSIPEVTTIPTRVIPSLEKNRP</sequence>
<dbReference type="GeneID" id="119733986"/>
<protein>
    <recommendedName>
        <fullName evidence="1">DUF7869 domain-containing protein</fullName>
    </recommendedName>
</protein>
<dbReference type="PANTHER" id="PTHR33153:SF3">
    <property type="entry name" value="TRAFFICKING PROTEIN PARTICLE COMPLEX SUBUNIT 11 DOMAIN-CONTAINING PROTEIN"/>
    <property type="match status" value="1"/>
</dbReference>
<reference evidence="2" key="1">
    <citation type="submission" date="2022-11" db="UniProtKB">
        <authorList>
            <consortium name="EnsemblMetazoa"/>
        </authorList>
    </citation>
    <scope>IDENTIFICATION</scope>
</reference>
<name>A0A914AI10_PATMI</name>
<dbReference type="PANTHER" id="PTHR33153">
    <property type="entry name" value="MYND-TYPE DOMAIN-CONTAINING PROTEIN"/>
    <property type="match status" value="1"/>
</dbReference>
<dbReference type="OMA" id="IHISFLM"/>
<dbReference type="AlphaFoldDB" id="A0A914AI10"/>
<evidence type="ECO:0000259" key="1">
    <source>
        <dbReference type="Pfam" id="PF25273"/>
    </source>
</evidence>
<evidence type="ECO:0000313" key="3">
    <source>
        <dbReference type="Proteomes" id="UP000887568"/>
    </source>
</evidence>
<dbReference type="InterPro" id="IPR057191">
    <property type="entry name" value="DUF7869"/>
</dbReference>
<evidence type="ECO:0000313" key="2">
    <source>
        <dbReference type="EnsemblMetazoa" id="XP_038063298.1"/>
    </source>
</evidence>
<organism evidence="2 3">
    <name type="scientific">Patiria miniata</name>
    <name type="common">Bat star</name>
    <name type="synonym">Asterina miniata</name>
    <dbReference type="NCBI Taxonomy" id="46514"/>
    <lineage>
        <taxon>Eukaryota</taxon>
        <taxon>Metazoa</taxon>
        <taxon>Echinodermata</taxon>
        <taxon>Eleutherozoa</taxon>
        <taxon>Asterozoa</taxon>
        <taxon>Asteroidea</taxon>
        <taxon>Valvatacea</taxon>
        <taxon>Valvatida</taxon>
        <taxon>Asterinidae</taxon>
        <taxon>Patiria</taxon>
    </lineage>
</organism>
<feature type="domain" description="DUF7869" evidence="1">
    <location>
        <begin position="118"/>
        <end position="313"/>
    </location>
</feature>
<accession>A0A914AI10</accession>
<keyword evidence="3" id="KW-1185">Reference proteome</keyword>
<dbReference type="RefSeq" id="XP_038063298.1">
    <property type="nucleotide sequence ID" value="XM_038207370.1"/>
</dbReference>
<dbReference type="Pfam" id="PF25273">
    <property type="entry name" value="DUF7869"/>
    <property type="match status" value="1"/>
</dbReference>